<dbReference type="InterPro" id="IPR012337">
    <property type="entry name" value="RNaseH-like_sf"/>
</dbReference>
<keyword evidence="2" id="KW-1185">Reference proteome</keyword>
<organism evidence="1 2">
    <name type="scientific">Panicum virgatum</name>
    <name type="common">Blackwell switchgrass</name>
    <dbReference type="NCBI Taxonomy" id="38727"/>
    <lineage>
        <taxon>Eukaryota</taxon>
        <taxon>Viridiplantae</taxon>
        <taxon>Streptophyta</taxon>
        <taxon>Embryophyta</taxon>
        <taxon>Tracheophyta</taxon>
        <taxon>Spermatophyta</taxon>
        <taxon>Magnoliopsida</taxon>
        <taxon>Liliopsida</taxon>
        <taxon>Poales</taxon>
        <taxon>Poaceae</taxon>
        <taxon>PACMAD clade</taxon>
        <taxon>Panicoideae</taxon>
        <taxon>Panicodae</taxon>
        <taxon>Paniceae</taxon>
        <taxon>Panicinae</taxon>
        <taxon>Panicum</taxon>
        <taxon>Panicum sect. Hiantes</taxon>
    </lineage>
</organism>
<name>A0A8T0R534_PANVG</name>
<evidence type="ECO:0000313" key="1">
    <source>
        <dbReference type="EMBL" id="KAG2580787.1"/>
    </source>
</evidence>
<accession>A0A8T0R534</accession>
<protein>
    <submittedName>
        <fullName evidence="1">Uncharacterized protein</fullName>
    </submittedName>
</protein>
<dbReference type="AlphaFoldDB" id="A0A8T0R534"/>
<gene>
    <name evidence="1" type="ORF">PVAP13_6NG364201</name>
</gene>
<sequence length="209" mass="25188">MNHGMRLSMFNSFSKLKFLAIADTRFASVIVMLKRFLLLKDSLIQMVISDKWRTYREDDQEKANFVRQKVLDDYWWDQVKYIIDFTDPIYSMLRAADTEKPCLHLIYEMWDSMLEKVKTVIYRKERKGPLDESEFFNVVNDILQDRWLKSNTPLHCLAHSLNPRYYSEQWLSENPNRVAPHMDPEISEERNNCLRKLFPVTEELRRVKQ</sequence>
<proteinExistence type="predicted"/>
<evidence type="ECO:0000313" key="2">
    <source>
        <dbReference type="Proteomes" id="UP000823388"/>
    </source>
</evidence>
<dbReference type="SUPFAM" id="SSF53098">
    <property type="entry name" value="Ribonuclease H-like"/>
    <property type="match status" value="1"/>
</dbReference>
<dbReference type="EMBL" id="CM029048">
    <property type="protein sequence ID" value="KAG2580787.1"/>
    <property type="molecule type" value="Genomic_DNA"/>
</dbReference>
<dbReference type="Proteomes" id="UP000823388">
    <property type="component" value="Chromosome 6N"/>
</dbReference>
<comment type="caution">
    <text evidence="1">The sequence shown here is derived from an EMBL/GenBank/DDBJ whole genome shotgun (WGS) entry which is preliminary data.</text>
</comment>
<reference evidence="1" key="1">
    <citation type="submission" date="2020-05" db="EMBL/GenBank/DDBJ databases">
        <title>WGS assembly of Panicum virgatum.</title>
        <authorList>
            <person name="Lovell J.T."/>
            <person name="Jenkins J."/>
            <person name="Shu S."/>
            <person name="Juenger T.E."/>
            <person name="Schmutz J."/>
        </authorList>
    </citation>
    <scope>NUCLEOTIDE SEQUENCE</scope>
    <source>
        <strain evidence="1">AP13</strain>
    </source>
</reference>